<proteinExistence type="predicted"/>
<sequence>MGALYRDLRGTVPSSTQGSNTPPGVSAVGMRALHHFGGVDGIWPGIGRNHRAACLAGGSPRLCDADRTRYASLLSFRQPLLLPP</sequence>
<dbReference type="Proteomes" id="UP000603865">
    <property type="component" value="Unassembled WGS sequence"/>
</dbReference>
<feature type="region of interest" description="Disordered" evidence="1">
    <location>
        <begin position="1"/>
        <end position="26"/>
    </location>
</feature>
<reference evidence="2" key="2">
    <citation type="submission" date="2020-09" db="EMBL/GenBank/DDBJ databases">
        <authorList>
            <person name="Sun Q."/>
            <person name="Ohkuma M."/>
        </authorList>
    </citation>
    <scope>NUCLEOTIDE SEQUENCE</scope>
    <source>
        <strain evidence="2">JCM 31311</strain>
    </source>
</reference>
<name>A0A918CFU8_9DEIO</name>
<gene>
    <name evidence="2" type="ORF">GCM10008957_35870</name>
</gene>
<dbReference type="EMBL" id="BMQL01000024">
    <property type="protein sequence ID" value="GGR20270.1"/>
    <property type="molecule type" value="Genomic_DNA"/>
</dbReference>
<organism evidence="2 3">
    <name type="scientific">Deinococcus ruber</name>
    <dbReference type="NCBI Taxonomy" id="1848197"/>
    <lineage>
        <taxon>Bacteria</taxon>
        <taxon>Thermotogati</taxon>
        <taxon>Deinococcota</taxon>
        <taxon>Deinococci</taxon>
        <taxon>Deinococcales</taxon>
        <taxon>Deinococcaceae</taxon>
        <taxon>Deinococcus</taxon>
    </lineage>
</organism>
<evidence type="ECO:0000256" key="1">
    <source>
        <dbReference type="SAM" id="MobiDB-lite"/>
    </source>
</evidence>
<protein>
    <submittedName>
        <fullName evidence="2">Uncharacterized protein</fullName>
    </submittedName>
</protein>
<comment type="caution">
    <text evidence="2">The sequence shown here is derived from an EMBL/GenBank/DDBJ whole genome shotgun (WGS) entry which is preliminary data.</text>
</comment>
<keyword evidence="3" id="KW-1185">Reference proteome</keyword>
<dbReference type="AlphaFoldDB" id="A0A918CFU8"/>
<reference evidence="2" key="1">
    <citation type="journal article" date="2014" name="Int. J. Syst. Evol. Microbiol.">
        <title>Complete genome sequence of Corynebacterium casei LMG S-19264T (=DSM 44701T), isolated from a smear-ripened cheese.</title>
        <authorList>
            <consortium name="US DOE Joint Genome Institute (JGI-PGF)"/>
            <person name="Walter F."/>
            <person name="Albersmeier A."/>
            <person name="Kalinowski J."/>
            <person name="Ruckert C."/>
        </authorList>
    </citation>
    <scope>NUCLEOTIDE SEQUENCE</scope>
    <source>
        <strain evidence="2">JCM 31311</strain>
    </source>
</reference>
<feature type="compositionally biased region" description="Polar residues" evidence="1">
    <location>
        <begin position="12"/>
        <end position="23"/>
    </location>
</feature>
<accession>A0A918CFU8</accession>
<evidence type="ECO:0000313" key="2">
    <source>
        <dbReference type="EMBL" id="GGR20270.1"/>
    </source>
</evidence>
<evidence type="ECO:0000313" key="3">
    <source>
        <dbReference type="Proteomes" id="UP000603865"/>
    </source>
</evidence>